<evidence type="ECO:0000256" key="1">
    <source>
        <dbReference type="ARBA" id="ARBA00004651"/>
    </source>
</evidence>
<dbReference type="InterPro" id="IPR052528">
    <property type="entry name" value="Sugar_transport-like"/>
</dbReference>
<feature type="transmembrane region" description="Helical" evidence="2">
    <location>
        <begin position="169"/>
        <end position="190"/>
    </location>
</feature>
<sequence>MEQKRLHGFIWDYALSMTVYFAGTSTVIVKLTEYFDMPLALSNLAVGMPGTLMFLELLGGYAYRRTTSRRRYLQGFGIGWRICLPLMLFTALLPKSVGPWILFVLYAAMCTCYRMSMPAYNAWTVWAARDDESFYSKRDMAFMPLYTVALFASGILIEHFESGGTLRRGFWVMGLAELTVVACSLVFLLLRMAPPQEVPPQKAGFWQSVLQPLRDVAYRKVLWMNIVWNFSSAFVGTFSSVYQIRVLGISYFAVVLWATIGNIARCCFIPVFARFAAWFGWKMATLFSLGMLTTAYLLWATISPANMGIVFPLINLFSSIAWAAYGIGMFKYQIQYTQEETRSSYFSVSSALSGIAAAAGTFLCSGLVSLLERSFAMPPYRVVFLVGVMGALATLWLIWKTPHQERV</sequence>
<evidence type="ECO:0000313" key="4">
    <source>
        <dbReference type="Proteomes" id="UP000431913"/>
    </source>
</evidence>
<dbReference type="Gene3D" id="1.20.1250.20">
    <property type="entry name" value="MFS general substrate transporter like domains"/>
    <property type="match status" value="2"/>
</dbReference>
<reference evidence="3 4" key="1">
    <citation type="submission" date="2019-08" db="EMBL/GenBank/DDBJ databases">
        <title>In-depth cultivation of the pig gut microbiome towards novel bacterial diversity and tailored functional studies.</title>
        <authorList>
            <person name="Wylensek D."/>
            <person name="Hitch T.C.A."/>
            <person name="Clavel T."/>
        </authorList>
    </citation>
    <scope>NUCLEOTIDE SEQUENCE [LARGE SCALE GENOMIC DNA]</scope>
    <source>
        <strain evidence="3 4">WCA3-601-WT-6J</strain>
    </source>
</reference>
<keyword evidence="2" id="KW-0472">Membrane</keyword>
<feature type="transmembrane region" description="Helical" evidence="2">
    <location>
        <begin position="140"/>
        <end position="157"/>
    </location>
</feature>
<name>A0A6I2UAJ2_9FIRM</name>
<feature type="transmembrane region" description="Helical" evidence="2">
    <location>
        <begin position="344"/>
        <end position="368"/>
    </location>
</feature>
<comment type="caution">
    <text evidence="3">The sequence shown here is derived from an EMBL/GenBank/DDBJ whole genome shotgun (WGS) entry which is preliminary data.</text>
</comment>
<evidence type="ECO:0000313" key="3">
    <source>
        <dbReference type="EMBL" id="MST93154.1"/>
    </source>
</evidence>
<protein>
    <submittedName>
        <fullName evidence="3">MFS transporter</fullName>
    </submittedName>
</protein>
<dbReference type="GO" id="GO:0022857">
    <property type="term" value="F:transmembrane transporter activity"/>
    <property type="evidence" value="ECO:0007669"/>
    <property type="project" value="InterPro"/>
</dbReference>
<feature type="transmembrane region" description="Helical" evidence="2">
    <location>
        <begin position="248"/>
        <end position="272"/>
    </location>
</feature>
<comment type="subcellular location">
    <subcellularLocation>
        <location evidence="1">Cell membrane</location>
        <topology evidence="1">Multi-pass membrane protein</topology>
    </subcellularLocation>
</comment>
<feature type="transmembrane region" description="Helical" evidence="2">
    <location>
        <begin position="41"/>
        <end position="63"/>
    </location>
</feature>
<dbReference type="Pfam" id="PF07690">
    <property type="entry name" value="MFS_1"/>
    <property type="match status" value="1"/>
</dbReference>
<dbReference type="EMBL" id="VUNJ01000020">
    <property type="protein sequence ID" value="MST93154.1"/>
    <property type="molecule type" value="Genomic_DNA"/>
</dbReference>
<keyword evidence="2" id="KW-1133">Transmembrane helix</keyword>
<feature type="transmembrane region" description="Helical" evidence="2">
    <location>
        <begin position="75"/>
        <end position="94"/>
    </location>
</feature>
<dbReference type="InterPro" id="IPR036259">
    <property type="entry name" value="MFS_trans_sf"/>
</dbReference>
<dbReference type="PANTHER" id="PTHR23526">
    <property type="entry name" value="INTEGRAL MEMBRANE TRANSPORT PROTEIN-RELATED"/>
    <property type="match status" value="1"/>
</dbReference>
<feature type="transmembrane region" description="Helical" evidence="2">
    <location>
        <begin position="308"/>
        <end position="332"/>
    </location>
</feature>
<dbReference type="AlphaFoldDB" id="A0A6I2UAJ2"/>
<organism evidence="3 4">
    <name type="scientific">Ruthenibacterium lactatiformans</name>
    <dbReference type="NCBI Taxonomy" id="1550024"/>
    <lineage>
        <taxon>Bacteria</taxon>
        <taxon>Bacillati</taxon>
        <taxon>Bacillota</taxon>
        <taxon>Clostridia</taxon>
        <taxon>Eubacteriales</taxon>
        <taxon>Oscillospiraceae</taxon>
        <taxon>Ruthenibacterium</taxon>
    </lineage>
</organism>
<feature type="transmembrane region" description="Helical" evidence="2">
    <location>
        <begin position="9"/>
        <end position="29"/>
    </location>
</feature>
<gene>
    <name evidence="3" type="ORF">FYJ76_14655</name>
</gene>
<dbReference type="PANTHER" id="PTHR23526:SF2">
    <property type="entry name" value="MAJOR FACILITATOR SUPERFAMILY (MFS) PROFILE DOMAIN-CONTAINING PROTEIN"/>
    <property type="match status" value="1"/>
</dbReference>
<dbReference type="SUPFAM" id="SSF103473">
    <property type="entry name" value="MFS general substrate transporter"/>
    <property type="match status" value="1"/>
</dbReference>
<proteinExistence type="predicted"/>
<feature type="transmembrane region" description="Helical" evidence="2">
    <location>
        <begin position="380"/>
        <end position="399"/>
    </location>
</feature>
<dbReference type="InterPro" id="IPR011701">
    <property type="entry name" value="MFS"/>
</dbReference>
<evidence type="ECO:0000256" key="2">
    <source>
        <dbReference type="SAM" id="Phobius"/>
    </source>
</evidence>
<feature type="transmembrane region" description="Helical" evidence="2">
    <location>
        <begin position="284"/>
        <end position="302"/>
    </location>
</feature>
<dbReference type="RefSeq" id="WP_154523744.1">
    <property type="nucleotide sequence ID" value="NZ_VUNJ01000020.1"/>
</dbReference>
<accession>A0A6I2UAJ2</accession>
<dbReference type="Proteomes" id="UP000431913">
    <property type="component" value="Unassembled WGS sequence"/>
</dbReference>
<dbReference type="GO" id="GO:0005886">
    <property type="term" value="C:plasma membrane"/>
    <property type="evidence" value="ECO:0007669"/>
    <property type="project" value="UniProtKB-SubCell"/>
</dbReference>
<keyword evidence="2" id="KW-0812">Transmembrane</keyword>